<dbReference type="RefSeq" id="WP_072870302.1">
    <property type="nucleotide sequence ID" value="NZ_FQZM01000036.1"/>
</dbReference>
<dbReference type="EMBL" id="FQZM01000036">
    <property type="protein sequence ID" value="SHJ48065.1"/>
    <property type="molecule type" value="Genomic_DNA"/>
</dbReference>
<keyword evidence="2" id="KW-1185">Reference proteome</keyword>
<organism evidence="1 2">
    <name type="scientific">Desulfofundulus thermosubterraneus DSM 16057</name>
    <dbReference type="NCBI Taxonomy" id="1121432"/>
    <lineage>
        <taxon>Bacteria</taxon>
        <taxon>Bacillati</taxon>
        <taxon>Bacillota</taxon>
        <taxon>Clostridia</taxon>
        <taxon>Eubacteriales</taxon>
        <taxon>Peptococcaceae</taxon>
        <taxon>Desulfofundulus</taxon>
    </lineage>
</organism>
<name>A0A1M6JMX2_9FIRM</name>
<protein>
    <recommendedName>
        <fullName evidence="3">MarR family transcriptional regulator</fullName>
    </recommendedName>
</protein>
<sequence length="81" mass="9568">MNGRVRDVREVVREEMLMRDKILDVLKDGPKTVPEIAQAVGYPCHEVMFWVMGMRKYGHLCEDELTDEGYYRYRAVIKEDS</sequence>
<evidence type="ECO:0000313" key="2">
    <source>
        <dbReference type="Proteomes" id="UP000184529"/>
    </source>
</evidence>
<dbReference type="STRING" id="1121432.SAMN02745219_02660"/>
<dbReference type="Proteomes" id="UP000184529">
    <property type="component" value="Unassembled WGS sequence"/>
</dbReference>
<gene>
    <name evidence="1" type="ORF">SAMN02745219_02660</name>
</gene>
<dbReference type="InterPro" id="IPR036390">
    <property type="entry name" value="WH_DNA-bd_sf"/>
</dbReference>
<evidence type="ECO:0000313" key="1">
    <source>
        <dbReference type="EMBL" id="SHJ48065.1"/>
    </source>
</evidence>
<evidence type="ECO:0008006" key="3">
    <source>
        <dbReference type="Google" id="ProtNLM"/>
    </source>
</evidence>
<dbReference type="OrthoDB" id="5517596at2"/>
<proteinExistence type="predicted"/>
<accession>A0A1M6JMX2</accession>
<dbReference type="AlphaFoldDB" id="A0A1M6JMX2"/>
<dbReference type="SUPFAM" id="SSF46785">
    <property type="entry name" value="Winged helix' DNA-binding domain"/>
    <property type="match status" value="1"/>
</dbReference>
<reference evidence="2" key="1">
    <citation type="submission" date="2016-11" db="EMBL/GenBank/DDBJ databases">
        <authorList>
            <person name="Varghese N."/>
            <person name="Submissions S."/>
        </authorList>
    </citation>
    <scope>NUCLEOTIDE SEQUENCE [LARGE SCALE GENOMIC DNA]</scope>
    <source>
        <strain evidence="2">DSM 16057</strain>
    </source>
</reference>